<dbReference type="Gene3D" id="1.20.900.10">
    <property type="entry name" value="Dbl homology (DH) domain"/>
    <property type="match status" value="1"/>
</dbReference>
<dbReference type="OrthoDB" id="1716625at2759"/>
<evidence type="ECO:0000259" key="4">
    <source>
        <dbReference type="PROSITE" id="PS50003"/>
    </source>
</evidence>
<feature type="compositionally biased region" description="Low complexity" evidence="3">
    <location>
        <begin position="272"/>
        <end position="282"/>
    </location>
</feature>
<dbReference type="InParanoid" id="A0A7M7REF8"/>
<evidence type="ECO:0000259" key="5">
    <source>
        <dbReference type="PROSITE" id="PS50010"/>
    </source>
</evidence>
<name>A0A7M7REF8_STRPU</name>
<dbReference type="InterPro" id="IPR035899">
    <property type="entry name" value="DBL_dom_sf"/>
</dbReference>
<dbReference type="InterPro" id="IPR055251">
    <property type="entry name" value="SOS1_NGEF_PH"/>
</dbReference>
<dbReference type="SUPFAM" id="SSF50729">
    <property type="entry name" value="PH domain-like"/>
    <property type="match status" value="1"/>
</dbReference>
<feature type="domain" description="PH" evidence="4">
    <location>
        <begin position="534"/>
        <end position="649"/>
    </location>
</feature>
<dbReference type="GO" id="GO:0035025">
    <property type="term" value="P:positive regulation of Rho protein signal transduction"/>
    <property type="evidence" value="ECO:0000318"/>
    <property type="project" value="GO_Central"/>
</dbReference>
<organism evidence="6 7">
    <name type="scientific">Strongylocentrotus purpuratus</name>
    <name type="common">Purple sea urchin</name>
    <dbReference type="NCBI Taxonomy" id="7668"/>
    <lineage>
        <taxon>Eukaryota</taxon>
        <taxon>Metazoa</taxon>
        <taxon>Echinodermata</taxon>
        <taxon>Eleutherozoa</taxon>
        <taxon>Echinozoa</taxon>
        <taxon>Echinoidea</taxon>
        <taxon>Euechinoidea</taxon>
        <taxon>Echinacea</taxon>
        <taxon>Camarodonta</taxon>
        <taxon>Echinidea</taxon>
        <taxon>Strongylocentrotidae</taxon>
        <taxon>Strongylocentrotus</taxon>
    </lineage>
</organism>
<feature type="compositionally biased region" description="Low complexity" evidence="3">
    <location>
        <begin position="88"/>
        <end position="97"/>
    </location>
</feature>
<dbReference type="GO" id="GO:0005085">
    <property type="term" value="F:guanyl-nucleotide exchange factor activity"/>
    <property type="evidence" value="ECO:0007669"/>
    <property type="project" value="InterPro"/>
</dbReference>
<evidence type="ECO:0000313" key="7">
    <source>
        <dbReference type="Proteomes" id="UP000007110"/>
    </source>
</evidence>
<dbReference type="Gene3D" id="2.30.29.30">
    <property type="entry name" value="Pleckstrin-homology domain (PH domain)/Phosphotyrosine-binding domain (PTB)"/>
    <property type="match status" value="1"/>
</dbReference>
<dbReference type="OMA" id="QCVFREM"/>
<dbReference type="Proteomes" id="UP000007110">
    <property type="component" value="Unassembled WGS sequence"/>
</dbReference>
<dbReference type="SMART" id="SM00325">
    <property type="entry name" value="RhoGEF"/>
    <property type="match status" value="1"/>
</dbReference>
<keyword evidence="7" id="KW-1185">Reference proteome</keyword>
<dbReference type="EnsemblMetazoa" id="XM_784664">
    <property type="protein sequence ID" value="XP_789757"/>
    <property type="gene ID" value="LOC584816"/>
</dbReference>
<feature type="region of interest" description="Disordered" evidence="3">
    <location>
        <begin position="80"/>
        <end position="104"/>
    </location>
</feature>
<dbReference type="InterPro" id="IPR000219">
    <property type="entry name" value="DH_dom"/>
</dbReference>
<dbReference type="PROSITE" id="PS50010">
    <property type="entry name" value="DH_2"/>
    <property type="match status" value="1"/>
</dbReference>
<feature type="domain" description="DH" evidence="5">
    <location>
        <begin position="321"/>
        <end position="504"/>
    </location>
</feature>
<dbReference type="AlphaFoldDB" id="A0A7M7REF8"/>
<protein>
    <recommendedName>
        <fullName evidence="8">Rho guanine nucleotide exchange factor 3</fullName>
    </recommendedName>
</protein>
<dbReference type="KEGG" id="spu:584816"/>
<feature type="region of interest" description="Disordered" evidence="3">
    <location>
        <begin position="1"/>
        <end position="66"/>
    </location>
</feature>
<dbReference type="InterPro" id="IPR051480">
    <property type="entry name" value="Endocytic_GEF_Adapter"/>
</dbReference>
<dbReference type="CDD" id="cd00160">
    <property type="entry name" value="RhoGEF"/>
    <property type="match status" value="1"/>
</dbReference>
<dbReference type="RefSeq" id="XP_789757.3">
    <property type="nucleotide sequence ID" value="XM_784664.5"/>
</dbReference>
<dbReference type="SMART" id="SM00233">
    <property type="entry name" value="PH"/>
    <property type="match status" value="1"/>
</dbReference>
<evidence type="ECO:0000313" key="6">
    <source>
        <dbReference type="EnsemblMetazoa" id="XP_789757"/>
    </source>
</evidence>
<evidence type="ECO:0000256" key="2">
    <source>
        <dbReference type="ARBA" id="ARBA00022490"/>
    </source>
</evidence>
<keyword evidence="2" id="KW-0963">Cytoplasm</keyword>
<dbReference type="SUPFAM" id="SSF48065">
    <property type="entry name" value="DBL homology domain (DH-domain)"/>
    <property type="match status" value="1"/>
</dbReference>
<dbReference type="Pfam" id="PF00621">
    <property type="entry name" value="RhoGEF"/>
    <property type="match status" value="1"/>
</dbReference>
<proteinExistence type="predicted"/>
<dbReference type="PANTHER" id="PTHR46006">
    <property type="entry name" value="RHO GUANINE NUCLEOTIDE EXCHANGE FACTOR AT 64C, ISOFORM A"/>
    <property type="match status" value="1"/>
</dbReference>
<dbReference type="InterPro" id="IPR001849">
    <property type="entry name" value="PH_domain"/>
</dbReference>
<dbReference type="PANTHER" id="PTHR46006:SF8">
    <property type="entry name" value="DH DOMAIN-CONTAINING PROTEIN"/>
    <property type="match status" value="1"/>
</dbReference>
<accession>A0A7M7REF8</accession>
<evidence type="ECO:0000256" key="3">
    <source>
        <dbReference type="SAM" id="MobiDB-lite"/>
    </source>
</evidence>
<feature type="region of interest" description="Disordered" evidence="3">
    <location>
        <begin position="272"/>
        <end position="297"/>
    </location>
</feature>
<sequence>MIDATRMKKNRRSTDSLRRRSGLNFSPKKSSDNEENVSPSLRRSPRLAARLKSPHLTPVPASSPVGTAIAKSPLVDHNISKAGSKVTRSSSIASRSSVNGRRESDVFDTSLSPIKVSSPTNDSSMSSFVMQDTSMACPDSTFVAKSKRRKRKQTCSDDEEELSFFESLKKKKRRNTCTDEDSDTLSMRSFSLRKRRNTDAGSDTISLRSFSLRSSFRIKRDPKPDLDTLSLQSFSMGNKRNRSMVRVGSLANILSPVSSVKKVGQAIQRSMSFSKGSHSGSMTIKPYCKPPATPTKRRDNKLWSETVQGNINEPLTKNEIKRQEAIFELFQGEVDLVDDLYLVMKTYRDAMRSLQILTDQELNIIFGSLEELRMIHEELVCDLQKQRGNNGATEEVGKVLLKWLPLVTEVYVTYCTNQLAAKTLLDEKKQDSKVNDFLERCIESPFSRKLDLWNFLDVPRSRLVKYPLLFKNILKGTPSDHEDKINITLAIKMCKEIVSEVDRRTGETKCKHFIDTFEYLDDRQRNHLIAYQKNLLCGGVLKSTKGTKLHVFLFEDILVVTRLITRNNRKCYQVYRQPIPVRTMALEDIPEGEVRRSGSFRGALSHGPSVKCGFKVRSTDPNLSQSFTLHSSDEHDKKQWLQLFRSAIRRARQDETCV</sequence>
<dbReference type="GO" id="GO:0005737">
    <property type="term" value="C:cytoplasm"/>
    <property type="evidence" value="ECO:0007669"/>
    <property type="project" value="UniProtKB-SubCell"/>
</dbReference>
<evidence type="ECO:0000256" key="1">
    <source>
        <dbReference type="ARBA" id="ARBA00004496"/>
    </source>
</evidence>
<dbReference type="InterPro" id="IPR011993">
    <property type="entry name" value="PH-like_dom_sf"/>
</dbReference>
<dbReference type="Pfam" id="PF22697">
    <property type="entry name" value="SOS1_NGEF_PH"/>
    <property type="match status" value="1"/>
</dbReference>
<feature type="compositionally biased region" description="Low complexity" evidence="3">
    <location>
        <begin position="38"/>
        <end position="51"/>
    </location>
</feature>
<reference evidence="7" key="1">
    <citation type="submission" date="2015-02" db="EMBL/GenBank/DDBJ databases">
        <title>Genome sequencing for Strongylocentrotus purpuratus.</title>
        <authorList>
            <person name="Murali S."/>
            <person name="Liu Y."/>
            <person name="Vee V."/>
            <person name="English A."/>
            <person name="Wang M."/>
            <person name="Skinner E."/>
            <person name="Han Y."/>
            <person name="Muzny D.M."/>
            <person name="Worley K.C."/>
            <person name="Gibbs R.A."/>
        </authorList>
    </citation>
    <scope>NUCLEOTIDE SEQUENCE</scope>
</reference>
<comment type="subcellular location">
    <subcellularLocation>
        <location evidence="1">Cytoplasm</location>
    </subcellularLocation>
</comment>
<dbReference type="PROSITE" id="PS50003">
    <property type="entry name" value="PH_DOMAIN"/>
    <property type="match status" value="1"/>
</dbReference>
<reference evidence="6" key="2">
    <citation type="submission" date="2021-01" db="UniProtKB">
        <authorList>
            <consortium name="EnsemblMetazoa"/>
        </authorList>
    </citation>
    <scope>IDENTIFICATION</scope>
</reference>
<dbReference type="GeneID" id="584816"/>
<evidence type="ECO:0008006" key="8">
    <source>
        <dbReference type="Google" id="ProtNLM"/>
    </source>
</evidence>